<comment type="caution">
    <text evidence="6">The sequence shown here is derived from an EMBL/GenBank/DDBJ whole genome shotgun (WGS) entry which is preliminary data.</text>
</comment>
<evidence type="ECO:0000259" key="5">
    <source>
        <dbReference type="PROSITE" id="PS51460"/>
    </source>
</evidence>
<feature type="compositionally biased region" description="Polar residues" evidence="4">
    <location>
        <begin position="372"/>
        <end position="390"/>
    </location>
</feature>
<feature type="region of interest" description="Disordered" evidence="4">
    <location>
        <begin position="710"/>
        <end position="775"/>
    </location>
</feature>
<dbReference type="EMBL" id="RYZI01000346">
    <property type="protein sequence ID" value="RWA06324.1"/>
    <property type="molecule type" value="Genomic_DNA"/>
</dbReference>
<feature type="compositionally biased region" description="Polar residues" evidence="4">
    <location>
        <begin position="568"/>
        <end position="588"/>
    </location>
</feature>
<evidence type="ECO:0000313" key="6">
    <source>
        <dbReference type="EMBL" id="RWA06324.1"/>
    </source>
</evidence>
<feature type="compositionally biased region" description="Basic and acidic residues" evidence="4">
    <location>
        <begin position="599"/>
        <end position="608"/>
    </location>
</feature>
<evidence type="ECO:0000256" key="2">
    <source>
        <dbReference type="ARBA" id="ARBA00022490"/>
    </source>
</evidence>
<feature type="region of interest" description="Disordered" evidence="4">
    <location>
        <begin position="358"/>
        <end position="475"/>
    </location>
</feature>
<gene>
    <name evidence="6" type="ORF">EKO27_g8777</name>
</gene>
<dbReference type="AlphaFoldDB" id="A0A439CVT5"/>
<dbReference type="STRING" id="363999.A0A439CVT5"/>
<feature type="compositionally biased region" description="Low complexity" evidence="4">
    <location>
        <begin position="907"/>
        <end position="917"/>
    </location>
</feature>
<dbReference type="PROSITE" id="PS51460">
    <property type="entry name" value="GAR"/>
    <property type="match status" value="1"/>
</dbReference>
<organism evidence="6 7">
    <name type="scientific">Xylaria grammica</name>
    <dbReference type="NCBI Taxonomy" id="363999"/>
    <lineage>
        <taxon>Eukaryota</taxon>
        <taxon>Fungi</taxon>
        <taxon>Dikarya</taxon>
        <taxon>Ascomycota</taxon>
        <taxon>Pezizomycotina</taxon>
        <taxon>Sordariomycetes</taxon>
        <taxon>Xylariomycetidae</taxon>
        <taxon>Xylariales</taxon>
        <taxon>Xylariaceae</taxon>
        <taxon>Xylaria</taxon>
    </lineage>
</organism>
<feature type="compositionally biased region" description="Polar residues" evidence="4">
    <location>
        <begin position="736"/>
        <end position="760"/>
    </location>
</feature>
<feature type="region of interest" description="Disordered" evidence="4">
    <location>
        <begin position="544"/>
        <end position="656"/>
    </location>
</feature>
<feature type="region of interest" description="Disordered" evidence="4">
    <location>
        <begin position="830"/>
        <end position="940"/>
    </location>
</feature>
<proteinExistence type="predicted"/>
<feature type="region of interest" description="Disordered" evidence="4">
    <location>
        <begin position="960"/>
        <end position="991"/>
    </location>
</feature>
<feature type="compositionally biased region" description="Polar residues" evidence="4">
    <location>
        <begin position="1"/>
        <end position="10"/>
    </location>
</feature>
<protein>
    <recommendedName>
        <fullName evidence="5">GAR domain-containing protein</fullName>
    </recommendedName>
</protein>
<name>A0A439CVT5_9PEZI</name>
<dbReference type="SUPFAM" id="SSF143575">
    <property type="entry name" value="GAS2 domain-like"/>
    <property type="match status" value="1"/>
</dbReference>
<evidence type="ECO:0000256" key="4">
    <source>
        <dbReference type="SAM" id="MobiDB-lite"/>
    </source>
</evidence>
<keyword evidence="7" id="KW-1185">Reference proteome</keyword>
<sequence length="1010" mass="111210">MSDQHLSTPTGPRGTLRARPPPLRISSPSPSRRQRHSDDLLSRLAPATALEALQSPTGPLKSCLERASVSEQAFALKTAVASKTIHSWLDELSDWPWPSTDPSTGFEVPSPKRRKLFEHETFGDVSHATSHSDVTYFGSLPADNVTQYEERIEQIQQDMEGLDVEEIKNQVLHTHILPLSRPGTPFSDAGCSISSAFSFTKMEDLTAVVTAITVQTLPALSKLSRLLRAWSLRLIVLRKVPSFLILVTDAEVALLSGWSAIGSSSRSSPNTIARTTEVKPSITHLSRKDFDVIKTVLQQKVVKPGRDLDFMLDTLEGTMDTLPEGWLDRMESLERDYAEWVTTAERKVSEGEYPSLSTAAGMDKHVLPQPLSPNARTPDVSPTKQPTSPGISDYEPTEEEDRESWATSILADKSSKGPTQAVSKVNNPPKHAAQQRSVKPRTPMNDSPPDHIGNPDKVVSTKPHNLKSSAAPSSTLRIKLAHQQLNSTYDGSEDVEDDCQDPQQDLILSEVDQNIVRQSANRLPKHEALLKPAFEEDFEPSILESVNEEDEEPELPPTYLQVRKDSDPSVTSTMLHGSSNYSPDSCYQGSFRGASMEPELPHLLDHDQPFSSDAISPPSSPPLRYKPRSTSVTFKDIPEIAPLPEGDGSPPRTPLGPPVVFDPDASFEWESQLNSPSRMSTISTTSDDDHLQRQLRELLETIPAKIELKKRGINLNPPDLQLPSRPKPRHSDPSRRPTSALSSRTDSRVGTPSYSRSGTPSFMLAPVRDTRPRSMSSQGIRLYHLSRSGEMPIKLFIRCVGEQNERVMVRVGGGWSDLGEYLRDYALHHGSRSKGEGKVEVTDAVPAASRRTGSSPISRPSSALSSPMTPLTVRKTRKIPSEEGVPKAPRTPLADSSIYQENANTPASGASVRSRASSHVDWDEEDSSLGLAGPKAAKRREISDESRAWIESVKQKVRLASGERISSSASSEHLRSLQPSRSRGQLKKIPDERFGEIGKVGSTKRLFRKN</sequence>
<comment type="subcellular location">
    <subcellularLocation>
        <location evidence="1">Cytoplasm</location>
        <location evidence="1">Cytoskeleton</location>
    </subcellularLocation>
</comment>
<feature type="compositionally biased region" description="Polar residues" evidence="4">
    <location>
        <begin position="416"/>
        <end position="426"/>
    </location>
</feature>
<accession>A0A439CVT5</accession>
<dbReference type="Gene3D" id="3.30.920.20">
    <property type="entry name" value="Gas2-like domain"/>
    <property type="match status" value="1"/>
</dbReference>
<evidence type="ECO:0000313" key="7">
    <source>
        <dbReference type="Proteomes" id="UP000286045"/>
    </source>
</evidence>
<feature type="compositionally biased region" description="Polar residues" evidence="4">
    <location>
        <begin position="462"/>
        <end position="475"/>
    </location>
</feature>
<evidence type="ECO:0000256" key="1">
    <source>
        <dbReference type="ARBA" id="ARBA00004245"/>
    </source>
</evidence>
<dbReference type="Proteomes" id="UP000286045">
    <property type="component" value="Unassembled WGS sequence"/>
</dbReference>
<dbReference type="InterPro" id="IPR003108">
    <property type="entry name" value="GAR_dom"/>
</dbReference>
<feature type="compositionally biased region" description="Basic and acidic residues" evidence="4">
    <location>
        <begin position="830"/>
        <end position="841"/>
    </location>
</feature>
<dbReference type="Pfam" id="PF02187">
    <property type="entry name" value="GAS2"/>
    <property type="match status" value="1"/>
</dbReference>
<dbReference type="GO" id="GO:0005856">
    <property type="term" value="C:cytoskeleton"/>
    <property type="evidence" value="ECO:0007669"/>
    <property type="project" value="UniProtKB-SubCell"/>
</dbReference>
<evidence type="ECO:0000256" key="3">
    <source>
        <dbReference type="ARBA" id="ARBA00023212"/>
    </source>
</evidence>
<dbReference type="InterPro" id="IPR036534">
    <property type="entry name" value="GAR_dom_sf"/>
</dbReference>
<reference evidence="6 7" key="1">
    <citation type="submission" date="2018-12" db="EMBL/GenBank/DDBJ databases">
        <title>Draft genome sequence of Xylaria grammica IHI A82.</title>
        <authorList>
            <person name="Buettner E."/>
            <person name="Kellner H."/>
        </authorList>
    </citation>
    <scope>NUCLEOTIDE SEQUENCE [LARGE SCALE GENOMIC DNA]</scope>
    <source>
        <strain evidence="6 7">IHI A82</strain>
    </source>
</reference>
<feature type="compositionally biased region" description="Low complexity" evidence="4">
    <location>
        <begin position="849"/>
        <end position="867"/>
    </location>
</feature>
<feature type="compositionally biased region" description="Low complexity" evidence="4">
    <location>
        <begin position="960"/>
        <end position="971"/>
    </location>
</feature>
<keyword evidence="2" id="KW-0963">Cytoplasm</keyword>
<feature type="compositionally biased region" description="Polar residues" evidence="4">
    <location>
        <begin position="897"/>
        <end position="906"/>
    </location>
</feature>
<feature type="domain" description="GAR" evidence="5">
    <location>
        <begin position="745"/>
        <end position="829"/>
    </location>
</feature>
<keyword evidence="3" id="KW-0206">Cytoskeleton</keyword>
<dbReference type="GO" id="GO:0008017">
    <property type="term" value="F:microtubule binding"/>
    <property type="evidence" value="ECO:0007669"/>
    <property type="project" value="InterPro"/>
</dbReference>
<feature type="region of interest" description="Disordered" evidence="4">
    <location>
        <begin position="1"/>
        <end position="39"/>
    </location>
</feature>